<evidence type="ECO:0000313" key="4">
    <source>
        <dbReference type="Proteomes" id="UP000678317"/>
    </source>
</evidence>
<keyword evidence="3" id="KW-0378">Hydrolase</keyword>
<feature type="transmembrane region" description="Helical" evidence="1">
    <location>
        <begin position="160"/>
        <end position="185"/>
    </location>
</feature>
<comment type="caution">
    <text evidence="3">The sequence shown here is derived from an EMBL/GenBank/DDBJ whole genome shotgun (WGS) entry which is preliminary data.</text>
</comment>
<accession>A0ABS3SKJ7</accession>
<dbReference type="EMBL" id="JAGFBM010000009">
    <property type="protein sequence ID" value="MBO3086281.1"/>
    <property type="molecule type" value="Genomic_DNA"/>
</dbReference>
<feature type="transmembrane region" description="Helical" evidence="1">
    <location>
        <begin position="229"/>
        <end position="248"/>
    </location>
</feature>
<sequence>MRNGDGRGRAVARGVLGWLVLGVGIGLAIGVAEAVQRWLSLGTTAAMLLQAVLATVLVVPAIVLLRTRVDHRTLAGLGLGLARPVGLPIALGLGVGLGVGALVWGPAWLLGWVEVGAVDVRELAWFLVLNTLVLLLFEALPEELALRGYTWTTIRDGWRVAAATLITTALFPLTSAVISATRWVAATLLGSGPSAPTVFPAGSDPVEYAVQLVVFGLVLVAARRIPVRGALLVAIAFHVAQLTVNRLVLGGTGWLSTGADVTLAEPDVILLVLVHLAVSGLVFVLIRRATERRRATASREALVPHGA</sequence>
<organism evidence="3 4">
    <name type="scientific">Cellulomonas fengjieae</name>
    <dbReference type="NCBI Taxonomy" id="2819978"/>
    <lineage>
        <taxon>Bacteria</taxon>
        <taxon>Bacillati</taxon>
        <taxon>Actinomycetota</taxon>
        <taxon>Actinomycetes</taxon>
        <taxon>Micrococcales</taxon>
        <taxon>Cellulomonadaceae</taxon>
        <taxon>Cellulomonas</taxon>
    </lineage>
</organism>
<keyword evidence="3" id="KW-0645">Protease</keyword>
<dbReference type="InterPro" id="IPR003675">
    <property type="entry name" value="Rce1/LyrA-like_dom"/>
</dbReference>
<keyword evidence="4" id="KW-1185">Reference proteome</keyword>
<proteinExistence type="predicted"/>
<gene>
    <name evidence="3" type="ORF">J4035_16680</name>
</gene>
<feature type="transmembrane region" description="Helical" evidence="1">
    <location>
        <begin position="12"/>
        <end position="32"/>
    </location>
</feature>
<dbReference type="RefSeq" id="WP_208290335.1">
    <property type="nucleotide sequence ID" value="NZ_CP074404.1"/>
</dbReference>
<evidence type="ECO:0000313" key="3">
    <source>
        <dbReference type="EMBL" id="MBO3086281.1"/>
    </source>
</evidence>
<feature type="transmembrane region" description="Helical" evidence="1">
    <location>
        <begin position="205"/>
        <end position="222"/>
    </location>
</feature>
<reference evidence="3 4" key="1">
    <citation type="submission" date="2021-03" db="EMBL/GenBank/DDBJ databases">
        <title>novel species in genus Cellulomonas.</title>
        <authorList>
            <person name="Zhang G."/>
        </authorList>
    </citation>
    <scope>NUCLEOTIDE SEQUENCE [LARGE SCALE GENOMIC DNA]</scope>
    <source>
        <strain evidence="4">zg-ZUI188</strain>
    </source>
</reference>
<feature type="transmembrane region" description="Helical" evidence="1">
    <location>
        <begin position="268"/>
        <end position="286"/>
    </location>
</feature>
<protein>
    <submittedName>
        <fullName evidence="3">CPBP family intramembrane metalloprotease</fullName>
    </submittedName>
</protein>
<name>A0ABS3SKJ7_9CELL</name>
<dbReference type="GO" id="GO:0008237">
    <property type="term" value="F:metallopeptidase activity"/>
    <property type="evidence" value="ECO:0007669"/>
    <property type="project" value="UniProtKB-KW"/>
</dbReference>
<feature type="domain" description="CAAX prenyl protease 2/Lysostaphin resistance protein A-like" evidence="2">
    <location>
        <begin position="125"/>
        <end position="240"/>
    </location>
</feature>
<feature type="transmembrane region" description="Helical" evidence="1">
    <location>
        <begin position="123"/>
        <end position="140"/>
    </location>
</feature>
<evidence type="ECO:0000256" key="1">
    <source>
        <dbReference type="SAM" id="Phobius"/>
    </source>
</evidence>
<dbReference type="Pfam" id="PF02517">
    <property type="entry name" value="Rce1-like"/>
    <property type="match status" value="1"/>
</dbReference>
<keyword evidence="1" id="KW-0472">Membrane</keyword>
<keyword evidence="1" id="KW-1133">Transmembrane helix</keyword>
<feature type="transmembrane region" description="Helical" evidence="1">
    <location>
        <begin position="85"/>
        <end position="111"/>
    </location>
</feature>
<evidence type="ECO:0000259" key="2">
    <source>
        <dbReference type="Pfam" id="PF02517"/>
    </source>
</evidence>
<feature type="transmembrane region" description="Helical" evidence="1">
    <location>
        <begin position="38"/>
        <end position="65"/>
    </location>
</feature>
<keyword evidence="1" id="KW-0812">Transmembrane</keyword>
<keyword evidence="3" id="KW-0482">Metalloprotease</keyword>
<dbReference type="Proteomes" id="UP000678317">
    <property type="component" value="Unassembled WGS sequence"/>
</dbReference>